<dbReference type="AlphaFoldDB" id="A0A154W335"/>
<keyword evidence="1 3" id="KW-0807">Transducer</keyword>
<dbReference type="SUPFAM" id="SSF58104">
    <property type="entry name" value="Methyl-accepting chemotaxis protein (MCP) signaling domain"/>
    <property type="match status" value="1"/>
</dbReference>
<dbReference type="InterPro" id="IPR004089">
    <property type="entry name" value="MCPsignal_dom"/>
</dbReference>
<comment type="caution">
    <text evidence="8">The sequence shown here is derived from an EMBL/GenBank/DDBJ whole genome shotgun (WGS) entry which is preliminary data.</text>
</comment>
<organism evidence="8 9">
    <name type="scientific">Oceanibaculum pacificum</name>
    <dbReference type="NCBI Taxonomy" id="580166"/>
    <lineage>
        <taxon>Bacteria</taxon>
        <taxon>Pseudomonadati</taxon>
        <taxon>Pseudomonadota</taxon>
        <taxon>Alphaproteobacteria</taxon>
        <taxon>Rhodospirillales</taxon>
        <taxon>Oceanibaculaceae</taxon>
        <taxon>Oceanibaculum</taxon>
    </lineage>
</organism>
<evidence type="ECO:0000256" key="4">
    <source>
        <dbReference type="SAM" id="MobiDB-lite"/>
    </source>
</evidence>
<dbReference type="PRINTS" id="PR00260">
    <property type="entry name" value="CHEMTRNSDUCR"/>
</dbReference>
<dbReference type="Proteomes" id="UP000076400">
    <property type="component" value="Unassembled WGS sequence"/>
</dbReference>
<comment type="similarity">
    <text evidence="2">Belongs to the methyl-accepting chemotaxis (MCP) protein family.</text>
</comment>
<dbReference type="InterPro" id="IPR003660">
    <property type="entry name" value="HAMP_dom"/>
</dbReference>
<dbReference type="GO" id="GO:0006935">
    <property type="term" value="P:chemotaxis"/>
    <property type="evidence" value="ECO:0007669"/>
    <property type="project" value="InterPro"/>
</dbReference>
<dbReference type="RefSeq" id="WP_067556505.1">
    <property type="nucleotide sequence ID" value="NZ_LPXN01000111.1"/>
</dbReference>
<dbReference type="PANTHER" id="PTHR32089:SF112">
    <property type="entry name" value="LYSOZYME-LIKE PROTEIN-RELATED"/>
    <property type="match status" value="1"/>
</dbReference>
<dbReference type="PROSITE" id="PS50885">
    <property type="entry name" value="HAMP"/>
    <property type="match status" value="1"/>
</dbReference>
<dbReference type="GO" id="GO:0016020">
    <property type="term" value="C:membrane"/>
    <property type="evidence" value="ECO:0007669"/>
    <property type="project" value="InterPro"/>
</dbReference>
<dbReference type="OrthoDB" id="8432247at2"/>
<evidence type="ECO:0000259" key="7">
    <source>
        <dbReference type="PROSITE" id="PS50885"/>
    </source>
</evidence>
<evidence type="ECO:0000313" key="9">
    <source>
        <dbReference type="Proteomes" id="UP000076400"/>
    </source>
</evidence>
<feature type="domain" description="HAMP" evidence="7">
    <location>
        <begin position="214"/>
        <end position="267"/>
    </location>
</feature>
<proteinExistence type="inferred from homology"/>
<dbReference type="Pfam" id="PF00672">
    <property type="entry name" value="HAMP"/>
    <property type="match status" value="1"/>
</dbReference>
<evidence type="ECO:0000256" key="3">
    <source>
        <dbReference type="PROSITE-ProRule" id="PRU00284"/>
    </source>
</evidence>
<evidence type="ECO:0008006" key="10">
    <source>
        <dbReference type="Google" id="ProtNLM"/>
    </source>
</evidence>
<keyword evidence="5" id="KW-1133">Transmembrane helix</keyword>
<dbReference type="STRING" id="580166.AUP43_09610"/>
<dbReference type="InterPro" id="IPR004090">
    <property type="entry name" value="Chemotax_Me-accpt_rcpt"/>
</dbReference>
<evidence type="ECO:0000256" key="5">
    <source>
        <dbReference type="SAM" id="Phobius"/>
    </source>
</evidence>
<feature type="region of interest" description="Disordered" evidence="4">
    <location>
        <begin position="315"/>
        <end position="335"/>
    </location>
</feature>
<feature type="domain" description="Methyl-accepting transducer" evidence="6">
    <location>
        <begin position="314"/>
        <end position="543"/>
    </location>
</feature>
<keyword evidence="5" id="KW-0472">Membrane</keyword>
<feature type="transmembrane region" description="Helical" evidence="5">
    <location>
        <begin position="12"/>
        <end position="36"/>
    </location>
</feature>
<feature type="transmembrane region" description="Helical" evidence="5">
    <location>
        <begin position="191"/>
        <end position="211"/>
    </location>
</feature>
<gene>
    <name evidence="8" type="ORF">AUP43_09610</name>
</gene>
<dbReference type="PROSITE" id="PS50111">
    <property type="entry name" value="CHEMOTAXIS_TRANSDUC_2"/>
    <property type="match status" value="1"/>
</dbReference>
<evidence type="ECO:0000256" key="1">
    <source>
        <dbReference type="ARBA" id="ARBA00023224"/>
    </source>
</evidence>
<evidence type="ECO:0000259" key="6">
    <source>
        <dbReference type="PROSITE" id="PS50111"/>
    </source>
</evidence>
<accession>A0A154W335</accession>
<sequence length="563" mass="58672">MLARLKVSTKVFAVLGVMAAVAAGISVASILALGALKEAAENINVSATEIRTAARMNRNLVELNRGEYRVAADPSDYDTVLPVIQTAQKEMQAALQALKQTADDDQTRMLTQIEADAARYAQLNAATLAVAAKHRDMDISAAQQEIIAQVQNSRALADQLRKQMGDFVLYTDRYGDRVAAEADAMAATVQMAITIFALGGILVGGVLGWIVSSKGVVGPLTRAVQALRRLADGDLSTEIVGQERKDEIGDVARTMVIFKDNALERQALQAEQERENQAKLARAETVSTMIATFETEVAEALSVMTAAATELEATANSLSASSEETSRQASSVSAASEQASVNVQTVASATDELTATVNEVARQMGEARGVADEAAGSAREAQKMVSGLNEAGQKIAEVIGLISGIADQTNLLALNATIEAARAGEAGKGFAVVAAEVKQLANQTSTATGEIQAQVDNMQSTIGHAVTSISRIAEVIYKLNDMAAAVAAAVEQQTAATSEISRNASEAARGTGEVSSNIVGVNDAAETTSAGASQVLTSSQELARQSTGLRGSISRFIEGVKAA</sequence>
<dbReference type="Pfam" id="PF00015">
    <property type="entry name" value="MCPsignal"/>
    <property type="match status" value="1"/>
</dbReference>
<dbReference type="SMART" id="SM00283">
    <property type="entry name" value="MA"/>
    <property type="match status" value="1"/>
</dbReference>
<dbReference type="Gene3D" id="6.10.340.10">
    <property type="match status" value="1"/>
</dbReference>
<dbReference type="Gene3D" id="1.10.287.950">
    <property type="entry name" value="Methyl-accepting chemotaxis protein"/>
    <property type="match status" value="1"/>
</dbReference>
<evidence type="ECO:0000256" key="2">
    <source>
        <dbReference type="ARBA" id="ARBA00029447"/>
    </source>
</evidence>
<name>A0A154W335_9PROT</name>
<dbReference type="EMBL" id="LPXN01000111">
    <property type="protein sequence ID" value="KZD07867.1"/>
    <property type="molecule type" value="Genomic_DNA"/>
</dbReference>
<dbReference type="GO" id="GO:0004888">
    <property type="term" value="F:transmembrane signaling receptor activity"/>
    <property type="evidence" value="ECO:0007669"/>
    <property type="project" value="InterPro"/>
</dbReference>
<dbReference type="SMART" id="SM00304">
    <property type="entry name" value="HAMP"/>
    <property type="match status" value="2"/>
</dbReference>
<reference evidence="8 9" key="1">
    <citation type="submission" date="2015-12" db="EMBL/GenBank/DDBJ databases">
        <title>Genome sequence of Oceanibaculum pacificum MCCC 1A02656.</title>
        <authorList>
            <person name="Lu L."/>
            <person name="Lai Q."/>
            <person name="Shao Z."/>
            <person name="Qian P."/>
        </authorList>
    </citation>
    <scope>NUCLEOTIDE SEQUENCE [LARGE SCALE GENOMIC DNA]</scope>
    <source>
        <strain evidence="8 9">MCCC 1A02656</strain>
    </source>
</reference>
<dbReference type="GO" id="GO:0007165">
    <property type="term" value="P:signal transduction"/>
    <property type="evidence" value="ECO:0007669"/>
    <property type="project" value="UniProtKB-KW"/>
</dbReference>
<evidence type="ECO:0000313" key="8">
    <source>
        <dbReference type="EMBL" id="KZD07867.1"/>
    </source>
</evidence>
<keyword evidence="5" id="KW-0812">Transmembrane</keyword>
<keyword evidence="9" id="KW-1185">Reference proteome</keyword>
<dbReference type="PANTHER" id="PTHR32089">
    <property type="entry name" value="METHYL-ACCEPTING CHEMOTAXIS PROTEIN MCPB"/>
    <property type="match status" value="1"/>
</dbReference>
<protein>
    <recommendedName>
        <fullName evidence="10">Chemotaxis protein</fullName>
    </recommendedName>
</protein>
<dbReference type="CDD" id="cd06225">
    <property type="entry name" value="HAMP"/>
    <property type="match status" value="1"/>
</dbReference>